<dbReference type="InterPro" id="IPR015424">
    <property type="entry name" value="PyrdxlP-dep_Trfase"/>
</dbReference>
<dbReference type="InterPro" id="IPR015422">
    <property type="entry name" value="PyrdxlP-dep_Trfase_small"/>
</dbReference>
<comment type="caution">
    <text evidence="1">The sequence shown here is derived from an EMBL/GenBank/DDBJ whole genome shotgun (WGS) entry which is preliminary data.</text>
</comment>
<organism evidence="1">
    <name type="scientific">Dictyoglomus thermophilum</name>
    <dbReference type="NCBI Taxonomy" id="14"/>
    <lineage>
        <taxon>Bacteria</taxon>
        <taxon>Pseudomonadati</taxon>
        <taxon>Dictyoglomota</taxon>
        <taxon>Dictyoglomia</taxon>
        <taxon>Dictyoglomales</taxon>
        <taxon>Dictyoglomaceae</taxon>
        <taxon>Dictyoglomus</taxon>
    </lineage>
</organism>
<name>A0A7C3RPR3_DICTH</name>
<dbReference type="EMBL" id="DTIN01000002">
    <property type="protein sequence ID" value="HFX12542.1"/>
    <property type="molecule type" value="Genomic_DNA"/>
</dbReference>
<dbReference type="Pfam" id="PF01041">
    <property type="entry name" value="DegT_DnrJ_EryC1"/>
    <property type="match status" value="1"/>
</dbReference>
<reference evidence="1" key="1">
    <citation type="journal article" date="2020" name="mSystems">
        <title>Genome- and Community-Level Interaction Insights into Carbon Utilization and Element Cycling Functions of Hydrothermarchaeota in Hydrothermal Sediment.</title>
        <authorList>
            <person name="Zhou Z."/>
            <person name="Liu Y."/>
            <person name="Xu W."/>
            <person name="Pan J."/>
            <person name="Luo Z.H."/>
            <person name="Li M."/>
        </authorList>
    </citation>
    <scope>NUCLEOTIDE SEQUENCE [LARGE SCALE GENOMIC DNA]</scope>
    <source>
        <strain evidence="1">SpSt-81</strain>
    </source>
</reference>
<protein>
    <recommendedName>
        <fullName evidence="2">DegT/DnrJ/EryC1/StrS aminotransferase family protein</fullName>
    </recommendedName>
</protein>
<sequence length="45" mass="5235">MLPITENISKRTLALPFHNNLKEEEIEEVVSTLARVMERKTNILL</sequence>
<accession>A0A7C3RPR3</accession>
<dbReference type="InterPro" id="IPR000653">
    <property type="entry name" value="DegT/StrS_aminotransferase"/>
</dbReference>
<evidence type="ECO:0008006" key="2">
    <source>
        <dbReference type="Google" id="ProtNLM"/>
    </source>
</evidence>
<dbReference type="SUPFAM" id="SSF53383">
    <property type="entry name" value="PLP-dependent transferases"/>
    <property type="match status" value="1"/>
</dbReference>
<proteinExistence type="predicted"/>
<evidence type="ECO:0000313" key="1">
    <source>
        <dbReference type="EMBL" id="HFX12542.1"/>
    </source>
</evidence>
<dbReference type="Gene3D" id="3.90.1150.10">
    <property type="entry name" value="Aspartate Aminotransferase, domain 1"/>
    <property type="match status" value="1"/>
</dbReference>
<dbReference type="AlphaFoldDB" id="A0A7C3RPR3"/>
<gene>
    <name evidence="1" type="ORF">ENW00_00040</name>
</gene>